<organism evidence="10">
    <name type="scientific">Vecturithrix granuli</name>
    <dbReference type="NCBI Taxonomy" id="1499967"/>
    <lineage>
        <taxon>Bacteria</taxon>
        <taxon>Candidatus Moduliflexota</taxon>
        <taxon>Candidatus Vecturitrichia</taxon>
        <taxon>Candidatus Vecturitrichales</taxon>
        <taxon>Candidatus Vecturitrichaceae</taxon>
        <taxon>Candidatus Vecturithrix</taxon>
    </lineage>
</organism>
<dbReference type="EMBL" id="DF820470">
    <property type="protein sequence ID" value="GAK59499.1"/>
    <property type="molecule type" value="Genomic_DNA"/>
</dbReference>
<dbReference type="Gene3D" id="1.10.3720.10">
    <property type="entry name" value="MetI-like"/>
    <property type="match status" value="1"/>
</dbReference>
<proteinExistence type="inferred from homology"/>
<dbReference type="Pfam" id="PF00528">
    <property type="entry name" value="BPD_transp_1"/>
    <property type="match status" value="1"/>
</dbReference>
<keyword evidence="4" id="KW-1003">Cell membrane</keyword>
<feature type="transmembrane region" description="Helical" evidence="8">
    <location>
        <begin position="237"/>
        <end position="259"/>
    </location>
</feature>
<comment type="similarity">
    <text evidence="2">Belongs to the binding-protein-dependent transport system permease family. CysTW subfamily.</text>
</comment>
<keyword evidence="5 8" id="KW-0812">Transmembrane</keyword>
<dbReference type="PANTHER" id="PTHR42929:SF1">
    <property type="entry name" value="INNER MEMBRANE ABC TRANSPORTER PERMEASE PROTEIN YDCU-RELATED"/>
    <property type="match status" value="1"/>
</dbReference>
<feature type="transmembrane region" description="Helical" evidence="8">
    <location>
        <begin position="27"/>
        <end position="47"/>
    </location>
</feature>
<reference evidence="10" key="1">
    <citation type="journal article" date="2015" name="PeerJ">
        <title>First genomic representation of candidate bacterial phylum KSB3 points to enhanced environmental sensing as a trigger of wastewater bulking.</title>
        <authorList>
            <person name="Sekiguchi Y."/>
            <person name="Ohashi A."/>
            <person name="Parks D.H."/>
            <person name="Yamauchi T."/>
            <person name="Tyson G.W."/>
            <person name="Hugenholtz P."/>
        </authorList>
    </citation>
    <scope>NUCLEOTIDE SEQUENCE [LARGE SCALE GENOMIC DNA]</scope>
</reference>
<evidence type="ECO:0000256" key="1">
    <source>
        <dbReference type="ARBA" id="ARBA00004651"/>
    </source>
</evidence>
<evidence type="ECO:0000313" key="11">
    <source>
        <dbReference type="Proteomes" id="UP000030661"/>
    </source>
</evidence>
<dbReference type="PANTHER" id="PTHR42929">
    <property type="entry name" value="INNER MEMBRANE ABC TRANSPORTER PERMEASE PROTEIN YDCU-RELATED-RELATED"/>
    <property type="match status" value="1"/>
</dbReference>
<dbReference type="AlphaFoldDB" id="A0A081C4J4"/>
<keyword evidence="6 8" id="KW-1133">Transmembrane helix</keyword>
<accession>A0A081C4J4</accession>
<feature type="transmembrane region" description="Helical" evidence="8">
    <location>
        <begin position="124"/>
        <end position="145"/>
    </location>
</feature>
<feature type="transmembrane region" description="Helical" evidence="8">
    <location>
        <begin position="197"/>
        <end position="216"/>
    </location>
</feature>
<evidence type="ECO:0000256" key="8">
    <source>
        <dbReference type="RuleBase" id="RU363032"/>
    </source>
</evidence>
<evidence type="ECO:0000256" key="3">
    <source>
        <dbReference type="ARBA" id="ARBA00022448"/>
    </source>
</evidence>
<evidence type="ECO:0000259" key="9">
    <source>
        <dbReference type="PROSITE" id="PS50928"/>
    </source>
</evidence>
<feature type="domain" description="ABC transmembrane type-1" evidence="9">
    <location>
        <begin position="87"/>
        <end position="307"/>
    </location>
</feature>
<dbReference type="GO" id="GO:0055085">
    <property type="term" value="P:transmembrane transport"/>
    <property type="evidence" value="ECO:0007669"/>
    <property type="project" value="InterPro"/>
</dbReference>
<protein>
    <submittedName>
        <fullName evidence="10">ABC transporter, membrane spanning protein</fullName>
    </submittedName>
</protein>
<dbReference type="InterPro" id="IPR035906">
    <property type="entry name" value="MetI-like_sf"/>
</dbReference>
<evidence type="ECO:0000256" key="4">
    <source>
        <dbReference type="ARBA" id="ARBA00022475"/>
    </source>
</evidence>
<comment type="subcellular location">
    <subcellularLocation>
        <location evidence="1 8">Cell membrane</location>
        <topology evidence="1 8">Multi-pass membrane protein</topology>
    </subcellularLocation>
</comment>
<keyword evidence="3 8" id="KW-0813">Transport</keyword>
<dbReference type="Proteomes" id="UP000030661">
    <property type="component" value="Unassembled WGS sequence"/>
</dbReference>
<keyword evidence="7 8" id="KW-0472">Membrane</keyword>
<gene>
    <name evidence="10" type="ORF">U27_06484</name>
</gene>
<name>A0A081C4J4_VECG1</name>
<dbReference type="eggNOG" id="COG1176">
    <property type="taxonomic scope" value="Bacteria"/>
</dbReference>
<dbReference type="PROSITE" id="PS50928">
    <property type="entry name" value="ABC_TM1"/>
    <property type="match status" value="1"/>
</dbReference>
<evidence type="ECO:0000256" key="5">
    <source>
        <dbReference type="ARBA" id="ARBA00022692"/>
    </source>
</evidence>
<dbReference type="GO" id="GO:0005886">
    <property type="term" value="C:plasma membrane"/>
    <property type="evidence" value="ECO:0007669"/>
    <property type="project" value="UniProtKB-SubCell"/>
</dbReference>
<dbReference type="InterPro" id="IPR000515">
    <property type="entry name" value="MetI-like"/>
</dbReference>
<keyword evidence="11" id="KW-1185">Reference proteome</keyword>
<dbReference type="HOGENOM" id="CLU_016047_18_4_0"/>
<evidence type="ECO:0000256" key="2">
    <source>
        <dbReference type="ARBA" id="ARBA00007069"/>
    </source>
</evidence>
<feature type="transmembrane region" description="Helical" evidence="8">
    <location>
        <begin position="87"/>
        <end position="112"/>
    </location>
</feature>
<dbReference type="CDD" id="cd06261">
    <property type="entry name" value="TM_PBP2"/>
    <property type="match status" value="1"/>
</dbReference>
<dbReference type="STRING" id="1499967.U27_06484"/>
<evidence type="ECO:0000256" key="6">
    <source>
        <dbReference type="ARBA" id="ARBA00022989"/>
    </source>
</evidence>
<evidence type="ECO:0000256" key="7">
    <source>
        <dbReference type="ARBA" id="ARBA00023136"/>
    </source>
</evidence>
<sequence length="324" mass="36034">MTSTPTETPQLRPEQMTLRQWARRRQFLRLIVLLSSGIGYLIIFYGVPLVRAFIGSIGLYSPTRQTSGFTLHWFAVILHNPAYRASFFFSLWLALGPVLLSLLISVPLAAFLQKTFLGKKTFEALYKIPLAVPGIVVAFIVMTSIDKGGVLHRLFKYYLDLLVPDQLPWLKIGANWPKFVRDPIGLGVILATAWKNIPFMTLIIGGAMSAISHDVLDAARTLGAKRLTVFFRIQIPLALPGISAAVLLSFIRSIGAYAVPRLLGPPEYPLPLSIRMFEFATEQNEWEIVFAMGILLSVAASAVLLAYYALTARLNRAFLAGRRN</sequence>
<evidence type="ECO:0000313" key="10">
    <source>
        <dbReference type="EMBL" id="GAK59499.1"/>
    </source>
</evidence>
<feature type="transmembrane region" description="Helical" evidence="8">
    <location>
        <begin position="288"/>
        <end position="310"/>
    </location>
</feature>
<dbReference type="SUPFAM" id="SSF161098">
    <property type="entry name" value="MetI-like"/>
    <property type="match status" value="1"/>
</dbReference>